<dbReference type="InterPro" id="IPR008936">
    <property type="entry name" value="Rho_GTPase_activation_prot"/>
</dbReference>
<name>A6KUP8_RAT</name>
<evidence type="ECO:0000256" key="1">
    <source>
        <dbReference type="SAM" id="MobiDB-lite"/>
    </source>
</evidence>
<evidence type="ECO:0000313" key="3">
    <source>
        <dbReference type="EMBL" id="EDL83009.1"/>
    </source>
</evidence>
<proteinExistence type="predicted"/>
<dbReference type="GO" id="GO:0007165">
    <property type="term" value="P:signal transduction"/>
    <property type="evidence" value="ECO:0007669"/>
    <property type="project" value="InterPro"/>
</dbReference>
<organism evidence="3 4">
    <name type="scientific">Rattus norvegicus</name>
    <name type="common">Rat</name>
    <dbReference type="NCBI Taxonomy" id="10116"/>
    <lineage>
        <taxon>Eukaryota</taxon>
        <taxon>Metazoa</taxon>
        <taxon>Chordata</taxon>
        <taxon>Craniata</taxon>
        <taxon>Vertebrata</taxon>
        <taxon>Euteleostomi</taxon>
        <taxon>Mammalia</taxon>
        <taxon>Eutheria</taxon>
        <taxon>Euarchontoglires</taxon>
        <taxon>Glires</taxon>
        <taxon>Rodentia</taxon>
        <taxon>Myomorpha</taxon>
        <taxon>Muroidea</taxon>
        <taxon>Muridae</taxon>
        <taxon>Murinae</taxon>
        <taxon>Rattus</taxon>
    </lineage>
</organism>
<sequence>MPKPNYVLLKQLICVLQKIKAASTNQLDTFDLSVRIAPHVLWNPTCKMFYGRDLSKKLSIIQFMIDNCQELFGENDNIFCEDNQKSYDINLSSDTLNTSGKATLMIETIDDHDVKTSKANTKELEMSSAVPHEGGPTAGHNGTTSKYNVPQEIILHD</sequence>
<dbReference type="PANTHER" id="PTHR23179:SF39">
    <property type="entry name" value="GENE 1527-RELATED"/>
    <property type="match status" value="1"/>
</dbReference>
<dbReference type="InterPro" id="IPR000198">
    <property type="entry name" value="RhoGAP_dom"/>
</dbReference>
<dbReference type="Proteomes" id="UP000234681">
    <property type="component" value="Unassembled WGS sequence"/>
</dbReference>
<dbReference type="Gene3D" id="1.10.555.10">
    <property type="entry name" value="Rho GTPase activation protein"/>
    <property type="match status" value="1"/>
</dbReference>
<evidence type="ECO:0000259" key="2">
    <source>
        <dbReference type="PROSITE" id="PS50238"/>
    </source>
</evidence>
<dbReference type="EMBL" id="CH474216">
    <property type="protein sequence ID" value="EDL83009.1"/>
    <property type="molecule type" value="Genomic_DNA"/>
</dbReference>
<accession>A6KUP8</accession>
<dbReference type="PANTHER" id="PTHR23179">
    <property type="entry name" value="T-CELL ACTIVATION RHO GTPASE ACTIVATING PROTEIN-RELATED"/>
    <property type="match status" value="1"/>
</dbReference>
<dbReference type="AlphaFoldDB" id="A6KUP8"/>
<gene>
    <name evidence="3" type="ORF">rCG_65863</name>
</gene>
<dbReference type="SUPFAM" id="SSF48350">
    <property type="entry name" value="GTPase activation domain, GAP"/>
    <property type="match status" value="1"/>
</dbReference>
<dbReference type="PROSITE" id="PS50238">
    <property type="entry name" value="RHOGAP"/>
    <property type="match status" value="1"/>
</dbReference>
<feature type="domain" description="Rho-GAP" evidence="2">
    <location>
        <begin position="1"/>
        <end position="72"/>
    </location>
</feature>
<evidence type="ECO:0000313" key="4">
    <source>
        <dbReference type="Proteomes" id="UP000234681"/>
    </source>
</evidence>
<feature type="region of interest" description="Disordered" evidence="1">
    <location>
        <begin position="120"/>
        <end position="151"/>
    </location>
</feature>
<reference evidence="4" key="1">
    <citation type="submission" date="2005-06" db="EMBL/GenBank/DDBJ databases">
        <authorList>
            <person name="Mural R.J."/>
            <person name="Li P.W."/>
            <person name="Adams M.D."/>
            <person name="Amanatides P.G."/>
            <person name="Baden-Tillson H."/>
            <person name="Barnstead M."/>
            <person name="Chin S.H."/>
            <person name="Dew I."/>
            <person name="Evans C.A."/>
            <person name="Ferriera S."/>
            <person name="Flanigan M."/>
            <person name="Fosler C."/>
            <person name="Glodek A."/>
            <person name="Gu Z."/>
            <person name="Holt R.A."/>
            <person name="Jennings D."/>
            <person name="Kraft C.L."/>
            <person name="Lu F."/>
            <person name="Nguyen T."/>
            <person name="Nusskern D.R."/>
            <person name="Pfannkoch C.M."/>
            <person name="Sitter C."/>
            <person name="Sutton G.G."/>
            <person name="Venter J.C."/>
            <person name="Wang Z."/>
            <person name="Woodage T."/>
            <person name="Zheng X.H."/>
            <person name="Zhong F."/>
        </authorList>
    </citation>
    <scope>NUCLEOTIDE SEQUENCE [LARGE SCALE GENOMIC DNA]</scope>
    <source>
        <strain>BN</strain>
        <strain evidence="4">Sprague-Dawley</strain>
    </source>
</reference>
<protein>
    <submittedName>
        <fullName evidence="3">RCG65863</fullName>
    </submittedName>
</protein>